<accession>A0A411HBB1</accession>
<keyword evidence="2" id="KW-1185">Reference proteome</keyword>
<evidence type="ECO:0000313" key="1">
    <source>
        <dbReference type="EMBL" id="QBB28679.1"/>
    </source>
</evidence>
<organism evidence="1 2">
    <name type="scientific">Homarus gammarus nudivirus</name>
    <dbReference type="NCBI Taxonomy" id="2509616"/>
    <lineage>
        <taxon>Viruses</taxon>
        <taxon>Viruses incertae sedis</taxon>
        <taxon>Naldaviricetes</taxon>
        <taxon>Lefavirales</taxon>
        <taxon>Nudiviridae</taxon>
        <taxon>Gammanudivirus</taxon>
        <taxon>Gammanudivirus hogammari</taxon>
    </lineage>
</organism>
<evidence type="ECO:0000313" key="2">
    <source>
        <dbReference type="Proteomes" id="UP000682645"/>
    </source>
</evidence>
<sequence>MLDVINSYINGISDTLQNLENSKQTANKFYQTIVQIFNTLKKQANEAQNTLTIKTDENIRIGIDKIRIDELLQKSEAENISDGEQTELQALLTKHVSINLNNYSSDSLRAIYFNKAKSLTKYIKSTTKTMTTIYQLLERDIHELSVTQSTIREKLTTLKQQLVSNLQKTLDFIQKQAIITSAQSKIDRINLIINKYNNLIDRFNNMGQALGMMNITYINTSGKRLLYLNIDEYHKMLGEYSSYSSEMDDSVSNIHRLIEDFFKNNLNDVSVDFIKIEEPNLDFAQAYYIDEATSDIHMFDLSDTNIRSSTAAADQEAGTVPPEVNENSKITITDADWNSAVITPIMLAKYAEVCAFVAKKYIKINMMDVHATVNMYLNFSDNEVVILLKHGINTILFTDLRQSSQLPDNIQETISSFPISRKYIYNTFALNEAMMVLYLISVNNINGVLTHTPLDNPVQQWQTSVVTKSLIPFFAIQEKRTDINVVAIGNSDNKKRKV</sequence>
<protein>
    <submittedName>
        <fullName evidence="1">Uncharacterized protein</fullName>
    </submittedName>
</protein>
<name>A0A411HBB1_9VIRU</name>
<reference evidence="1" key="1">
    <citation type="journal article" date="2019" name="Sci. Rep.">
        <title>The first clawed lobster virus Homarus gammarus nudivirus (HgNV n. sp.) expands the diversity of the Nudiviridae.</title>
        <authorList>
            <person name="Holt C.C."/>
            <person name="Stone M."/>
            <person name="Bass D."/>
            <person name="Bateman K.S."/>
            <person name="van Aerle R."/>
            <person name="Daniels C.L."/>
            <person name="van der Giezen M."/>
            <person name="Ross S.H."/>
            <person name="Hooper C."/>
            <person name="Stentiford G.D."/>
        </authorList>
    </citation>
    <scope>NUCLEOTIDE SEQUENCE</scope>
    <source>
        <strain evidence="1">52S104HLG2</strain>
    </source>
</reference>
<proteinExistence type="predicted"/>
<gene>
    <name evidence="1" type="ORF">HgNV_074</name>
</gene>
<dbReference type="Proteomes" id="UP000682645">
    <property type="component" value="Segment"/>
</dbReference>
<dbReference type="EMBL" id="MK439999">
    <property type="protein sequence ID" value="QBB28679.1"/>
    <property type="molecule type" value="Genomic_DNA"/>
</dbReference>